<protein>
    <submittedName>
        <fullName evidence="1">Predicted protein</fullName>
    </submittedName>
</protein>
<dbReference type="KEGG" id="lbc:LACBIDRAFT_329757"/>
<dbReference type="GeneID" id="6079625"/>
<dbReference type="Proteomes" id="UP000001194">
    <property type="component" value="Unassembled WGS sequence"/>
</dbReference>
<name>B0DJ47_LACBS</name>
<dbReference type="InParanoid" id="B0DJ47"/>
<accession>B0DJ47</accession>
<sequence length="148" mass="17093">MARKMVVRPSLAARIISRTLAWFSPSKDDVDVVVRDGLVSIPDVLCDGGVEEVPKTDVYAQPKAQSEISDVVYNYWQLAASHGLSFLRPLISSLAAVMLKHKPDRKKRKEYIEYCLEVRSRDWKKTVTRPDQDRKRPDLRLRSFIFEM</sequence>
<dbReference type="EMBL" id="DS547113">
    <property type="protein sequence ID" value="EDR05459.1"/>
    <property type="molecule type" value="Genomic_DNA"/>
</dbReference>
<dbReference type="RefSeq" id="XP_001884017.1">
    <property type="nucleotide sequence ID" value="XM_001883982.1"/>
</dbReference>
<keyword evidence="2" id="KW-1185">Reference proteome</keyword>
<reference evidence="1 2" key="1">
    <citation type="journal article" date="2008" name="Nature">
        <title>The genome of Laccaria bicolor provides insights into mycorrhizal symbiosis.</title>
        <authorList>
            <person name="Martin F."/>
            <person name="Aerts A."/>
            <person name="Ahren D."/>
            <person name="Brun A."/>
            <person name="Danchin E.G.J."/>
            <person name="Duchaussoy F."/>
            <person name="Gibon J."/>
            <person name="Kohler A."/>
            <person name="Lindquist E."/>
            <person name="Pereda V."/>
            <person name="Salamov A."/>
            <person name="Shapiro H.J."/>
            <person name="Wuyts J."/>
            <person name="Blaudez D."/>
            <person name="Buee M."/>
            <person name="Brokstein P."/>
            <person name="Canbaeck B."/>
            <person name="Cohen D."/>
            <person name="Courty P.E."/>
            <person name="Coutinho P.M."/>
            <person name="Delaruelle C."/>
            <person name="Detter J.C."/>
            <person name="Deveau A."/>
            <person name="DiFazio S."/>
            <person name="Duplessis S."/>
            <person name="Fraissinet-Tachet L."/>
            <person name="Lucic E."/>
            <person name="Frey-Klett P."/>
            <person name="Fourrey C."/>
            <person name="Feussner I."/>
            <person name="Gay G."/>
            <person name="Grimwood J."/>
            <person name="Hoegger P.J."/>
            <person name="Jain P."/>
            <person name="Kilaru S."/>
            <person name="Labbe J."/>
            <person name="Lin Y.C."/>
            <person name="Legue V."/>
            <person name="Le Tacon F."/>
            <person name="Marmeisse R."/>
            <person name="Melayah D."/>
            <person name="Montanini B."/>
            <person name="Muratet M."/>
            <person name="Nehls U."/>
            <person name="Niculita-Hirzel H."/>
            <person name="Oudot-Le Secq M.P."/>
            <person name="Peter M."/>
            <person name="Quesneville H."/>
            <person name="Rajashekar B."/>
            <person name="Reich M."/>
            <person name="Rouhier N."/>
            <person name="Schmutz J."/>
            <person name="Yin T."/>
            <person name="Chalot M."/>
            <person name="Henrissat B."/>
            <person name="Kuees U."/>
            <person name="Lucas S."/>
            <person name="Van de Peer Y."/>
            <person name="Podila G.K."/>
            <person name="Polle A."/>
            <person name="Pukkila P.J."/>
            <person name="Richardson P.M."/>
            <person name="Rouze P."/>
            <person name="Sanders I.R."/>
            <person name="Stajich J.E."/>
            <person name="Tunlid A."/>
            <person name="Tuskan G."/>
            <person name="Grigoriev I.V."/>
        </authorList>
    </citation>
    <scope>NUCLEOTIDE SEQUENCE [LARGE SCALE GENOMIC DNA]</scope>
    <source>
        <strain evidence="2">S238N-H82 / ATCC MYA-4686</strain>
    </source>
</reference>
<dbReference type="AlphaFoldDB" id="B0DJ47"/>
<organism evidence="2">
    <name type="scientific">Laccaria bicolor (strain S238N-H82 / ATCC MYA-4686)</name>
    <name type="common">Bicoloured deceiver</name>
    <name type="synonym">Laccaria laccata var. bicolor</name>
    <dbReference type="NCBI Taxonomy" id="486041"/>
    <lineage>
        <taxon>Eukaryota</taxon>
        <taxon>Fungi</taxon>
        <taxon>Dikarya</taxon>
        <taxon>Basidiomycota</taxon>
        <taxon>Agaricomycotina</taxon>
        <taxon>Agaricomycetes</taxon>
        <taxon>Agaricomycetidae</taxon>
        <taxon>Agaricales</taxon>
        <taxon>Agaricineae</taxon>
        <taxon>Hydnangiaceae</taxon>
        <taxon>Laccaria</taxon>
    </lineage>
</organism>
<evidence type="ECO:0000313" key="2">
    <source>
        <dbReference type="Proteomes" id="UP000001194"/>
    </source>
</evidence>
<gene>
    <name evidence="1" type="ORF">LACBIDRAFT_329757</name>
</gene>
<evidence type="ECO:0000313" key="1">
    <source>
        <dbReference type="EMBL" id="EDR05459.1"/>
    </source>
</evidence>
<proteinExistence type="predicted"/>
<dbReference type="HOGENOM" id="CLU_1759132_0_0_1"/>